<comment type="caution">
    <text evidence="1">The sequence shown here is derived from an EMBL/GenBank/DDBJ whole genome shotgun (WGS) entry which is preliminary data.</text>
</comment>
<sequence length="85" mass="9385">MPASVQYSDEINADQAELGIYEFGSSQAIVSQSPNKPGKILIHIFGSKIEEVAELKHLILQKQIKPLPKIPPNNEPDTDYLDLIG</sequence>
<proteinExistence type="predicted"/>
<name>A0A1F8CUR3_9BACT</name>
<evidence type="ECO:0000313" key="2">
    <source>
        <dbReference type="Proteomes" id="UP000178999"/>
    </source>
</evidence>
<evidence type="ECO:0000313" key="1">
    <source>
        <dbReference type="EMBL" id="OGM80073.1"/>
    </source>
</evidence>
<protein>
    <submittedName>
        <fullName evidence="1">Uncharacterized protein</fullName>
    </submittedName>
</protein>
<dbReference type="AlphaFoldDB" id="A0A1F8CUR3"/>
<gene>
    <name evidence="1" type="ORF">A2382_05325</name>
</gene>
<dbReference type="Proteomes" id="UP000178999">
    <property type="component" value="Unassembled WGS sequence"/>
</dbReference>
<accession>A0A1F8CUR3</accession>
<dbReference type="EMBL" id="MGHY01000005">
    <property type="protein sequence ID" value="OGM80073.1"/>
    <property type="molecule type" value="Genomic_DNA"/>
</dbReference>
<reference evidence="1 2" key="1">
    <citation type="journal article" date="2016" name="Nat. Commun.">
        <title>Thousands of microbial genomes shed light on interconnected biogeochemical processes in an aquifer system.</title>
        <authorList>
            <person name="Anantharaman K."/>
            <person name="Brown C.T."/>
            <person name="Hug L.A."/>
            <person name="Sharon I."/>
            <person name="Castelle C.J."/>
            <person name="Probst A.J."/>
            <person name="Thomas B.C."/>
            <person name="Singh A."/>
            <person name="Wilkins M.J."/>
            <person name="Karaoz U."/>
            <person name="Brodie E.L."/>
            <person name="Williams K.H."/>
            <person name="Hubbard S.S."/>
            <person name="Banfield J.F."/>
        </authorList>
    </citation>
    <scope>NUCLEOTIDE SEQUENCE [LARGE SCALE GENOMIC DNA]</scope>
</reference>
<organism evidence="1 2">
    <name type="scientific">Candidatus Woesebacteria bacterium RIFOXYB1_FULL_38_16</name>
    <dbReference type="NCBI Taxonomy" id="1802538"/>
    <lineage>
        <taxon>Bacteria</taxon>
        <taxon>Candidatus Woeseibacteriota</taxon>
    </lineage>
</organism>